<feature type="domain" description="Glycosyltransferase subfamily 4-like N-terminal" evidence="2">
    <location>
        <begin position="19"/>
        <end position="191"/>
    </location>
</feature>
<dbReference type="Gene3D" id="3.40.50.2000">
    <property type="entry name" value="Glycogen Phosphorylase B"/>
    <property type="match status" value="2"/>
</dbReference>
<reference evidence="4" key="1">
    <citation type="submission" date="2015-03" db="EMBL/GenBank/DDBJ databases">
        <authorList>
            <person name="Wibberg D."/>
        </authorList>
    </citation>
    <scope>NUCLEOTIDE SEQUENCE [LARGE SCALE GENOMIC DNA]</scope>
</reference>
<feature type="domain" description="Glycosyl transferase family 1" evidence="1">
    <location>
        <begin position="203"/>
        <end position="365"/>
    </location>
</feature>
<evidence type="ECO:0000313" key="3">
    <source>
        <dbReference type="EMBL" id="CQR54197.1"/>
    </source>
</evidence>
<dbReference type="RefSeq" id="WP_020427649.1">
    <property type="nucleotide sequence ID" value="NZ_AGBD01000435.1"/>
</dbReference>
<dbReference type="Pfam" id="PF13439">
    <property type="entry name" value="Glyco_transf_4"/>
    <property type="match status" value="1"/>
</dbReference>
<evidence type="ECO:0000259" key="2">
    <source>
        <dbReference type="Pfam" id="PF13439"/>
    </source>
</evidence>
<dbReference type="InterPro" id="IPR001296">
    <property type="entry name" value="Glyco_trans_1"/>
</dbReference>
<dbReference type="HOGENOM" id="CLU_009583_2_3_9"/>
<sequence>MQSSTSVLILSWEYPPVVIGGMAPHVYELSRHLACGPAEVHVITNSAPGRPVLEVENGVYVHRVNSYENLTDFEDWVLEFNLAIVDYVASRLSGNVRLDLIHAHDWLVGYAALLLHQRLGLPLVTTIHATEFGRNQGLFTPQQHMIHAIEHELVTSSDKVIVCSMHMQREVCTVHGLDKSRTEIIPNGIDLCSLELIPAHSFRREHYAQDGGKIVLFIGRLVKEKGVQVLLQSIHEVLREFPHCTCIIAGRGPMSAELEDRAAELGTSIRFTGFVDSQEKSFLLQLADVCVFPSLYEPFGIVALEAMGSGTPVIVSEAGGLAEIVEHGRTGLTSMSGDPGMLAARILQLLRDPDEGSLLAEAARREVLLRYDWQPIADRTGEVYSTLSGVRL</sequence>
<dbReference type="KEGG" id="pri:PRIO_1787"/>
<accession>A0A0E4H8F3</accession>
<dbReference type="AlphaFoldDB" id="A0A0E4H8F3"/>
<protein>
    <submittedName>
        <fullName evidence="3">Uncharacterized protein</fullName>
    </submittedName>
</protein>
<dbReference type="STRING" id="483937.AMQ84_03720"/>
<dbReference type="PATRIC" id="fig|1073571.4.peg.1875"/>
<dbReference type="CDD" id="cd03801">
    <property type="entry name" value="GT4_PimA-like"/>
    <property type="match status" value="1"/>
</dbReference>
<dbReference type="InterPro" id="IPR050194">
    <property type="entry name" value="Glycosyltransferase_grp1"/>
</dbReference>
<dbReference type="InterPro" id="IPR028098">
    <property type="entry name" value="Glyco_trans_4-like_N"/>
</dbReference>
<dbReference type="Pfam" id="PF00534">
    <property type="entry name" value="Glycos_transf_1"/>
    <property type="match status" value="1"/>
</dbReference>
<dbReference type="PANTHER" id="PTHR45947">
    <property type="entry name" value="SULFOQUINOVOSYL TRANSFERASE SQD2"/>
    <property type="match status" value="1"/>
</dbReference>
<proteinExistence type="predicted"/>
<dbReference type="Proteomes" id="UP000033163">
    <property type="component" value="Chromosome I"/>
</dbReference>
<dbReference type="GO" id="GO:0016757">
    <property type="term" value="F:glycosyltransferase activity"/>
    <property type="evidence" value="ECO:0007669"/>
    <property type="project" value="InterPro"/>
</dbReference>
<dbReference type="EMBL" id="LN831776">
    <property type="protein sequence ID" value="CQR54197.1"/>
    <property type="molecule type" value="Genomic_DNA"/>
</dbReference>
<organism evidence="3 4">
    <name type="scientific">Paenibacillus riograndensis SBR5</name>
    <dbReference type="NCBI Taxonomy" id="1073571"/>
    <lineage>
        <taxon>Bacteria</taxon>
        <taxon>Bacillati</taxon>
        <taxon>Bacillota</taxon>
        <taxon>Bacilli</taxon>
        <taxon>Bacillales</taxon>
        <taxon>Paenibacillaceae</taxon>
        <taxon>Paenibacillus</taxon>
        <taxon>Paenibacillus sonchi group</taxon>
    </lineage>
</organism>
<name>A0A0E4H8F3_9BACL</name>
<dbReference type="SUPFAM" id="SSF53756">
    <property type="entry name" value="UDP-Glycosyltransferase/glycogen phosphorylase"/>
    <property type="match status" value="1"/>
</dbReference>
<evidence type="ECO:0000259" key="1">
    <source>
        <dbReference type="Pfam" id="PF00534"/>
    </source>
</evidence>
<evidence type="ECO:0000313" key="4">
    <source>
        <dbReference type="Proteomes" id="UP000033163"/>
    </source>
</evidence>
<dbReference type="PANTHER" id="PTHR45947:SF3">
    <property type="entry name" value="SULFOQUINOVOSYL TRANSFERASE SQD2"/>
    <property type="match status" value="1"/>
</dbReference>
<gene>
    <name evidence="3" type="ORF">PRIO_1787</name>
</gene>